<gene>
    <name evidence="1" type="ORF">ABS311_00805</name>
</gene>
<evidence type="ECO:0000313" key="2">
    <source>
        <dbReference type="Proteomes" id="UP001467690"/>
    </source>
</evidence>
<name>A0ABV1RBY5_9ALTE</name>
<dbReference type="Proteomes" id="UP001467690">
    <property type="component" value="Unassembled WGS sequence"/>
</dbReference>
<accession>A0ABV1RBY5</accession>
<organism evidence="1 2">
    <name type="scientific">Catenovulum sediminis</name>
    <dbReference type="NCBI Taxonomy" id="1740262"/>
    <lineage>
        <taxon>Bacteria</taxon>
        <taxon>Pseudomonadati</taxon>
        <taxon>Pseudomonadota</taxon>
        <taxon>Gammaproteobacteria</taxon>
        <taxon>Alteromonadales</taxon>
        <taxon>Alteromonadaceae</taxon>
        <taxon>Catenovulum</taxon>
    </lineage>
</organism>
<dbReference type="RefSeq" id="WP_143872066.1">
    <property type="nucleotide sequence ID" value="NZ_CP041660.1"/>
</dbReference>
<proteinExistence type="predicted"/>
<evidence type="ECO:0000313" key="1">
    <source>
        <dbReference type="EMBL" id="MER2490426.1"/>
    </source>
</evidence>
<keyword evidence="2" id="KW-1185">Reference proteome</keyword>
<comment type="caution">
    <text evidence="1">The sequence shown here is derived from an EMBL/GenBank/DDBJ whole genome shotgun (WGS) entry which is preliminary data.</text>
</comment>
<reference evidence="1 2" key="1">
    <citation type="submission" date="2024-06" db="EMBL/GenBank/DDBJ databases">
        <authorList>
            <person name="Chen R.Y."/>
        </authorList>
    </citation>
    <scope>NUCLEOTIDE SEQUENCE [LARGE SCALE GENOMIC DNA]</scope>
    <source>
        <strain evidence="1 2">D2</strain>
    </source>
</reference>
<sequence length="78" mass="8712">MKLPASLNSITHRYDDKIREAAIQAANSRIILAGRKASDLSEEELEVIVKEEEDKIRGRIKEKGLLALAALLGLGWWV</sequence>
<protein>
    <submittedName>
        <fullName evidence="1">Uncharacterized protein</fullName>
    </submittedName>
</protein>
<dbReference type="EMBL" id="JBELOE010000052">
    <property type="protein sequence ID" value="MER2490426.1"/>
    <property type="molecule type" value="Genomic_DNA"/>
</dbReference>